<gene>
    <name evidence="2" type="ORF">ABG79_00634</name>
</gene>
<keyword evidence="3" id="KW-1185">Reference proteome</keyword>
<dbReference type="GO" id="GO:0004803">
    <property type="term" value="F:transposase activity"/>
    <property type="evidence" value="ECO:0007669"/>
    <property type="project" value="InterPro"/>
</dbReference>
<dbReference type="PATRIC" id="fig|908809.3.peg.637"/>
<dbReference type="Pfam" id="PF01797">
    <property type="entry name" value="Y1_Tnp"/>
    <property type="match status" value="1"/>
</dbReference>
<dbReference type="EMBL" id="LKHP01000002">
    <property type="protein sequence ID" value="KRQ87829.1"/>
    <property type="molecule type" value="Genomic_DNA"/>
</dbReference>
<dbReference type="PANTHER" id="PTHR34322">
    <property type="entry name" value="TRANSPOSASE, Y1_TNP DOMAIN-CONTAINING"/>
    <property type="match status" value="1"/>
</dbReference>
<dbReference type="RefSeq" id="WP_057977014.1">
    <property type="nucleotide sequence ID" value="NZ_LKHP01000002.1"/>
</dbReference>
<dbReference type="PANTHER" id="PTHR34322:SF2">
    <property type="entry name" value="TRANSPOSASE IS200-LIKE DOMAIN-CONTAINING PROTEIN"/>
    <property type="match status" value="1"/>
</dbReference>
<dbReference type="STRING" id="908809.ABG79_00634"/>
<accession>A0A0R3K421</accession>
<reference evidence="2 3" key="1">
    <citation type="submission" date="2015-09" db="EMBL/GenBank/DDBJ databases">
        <title>Draft genome sequence of a Caloramator mitchellensis, a moderate thermophile from the Great Artesian Basin of Australia.</title>
        <authorList>
            <person name="Patel B.K."/>
        </authorList>
    </citation>
    <scope>NUCLEOTIDE SEQUENCE [LARGE SCALE GENOMIC DNA]</scope>
    <source>
        <strain evidence="2 3">VF08</strain>
    </source>
</reference>
<protein>
    <submittedName>
        <fullName evidence="2">Transposase IS200 like protein</fullName>
    </submittedName>
</protein>
<organism evidence="2 3">
    <name type="scientific">Caloramator mitchellensis</name>
    <dbReference type="NCBI Taxonomy" id="908809"/>
    <lineage>
        <taxon>Bacteria</taxon>
        <taxon>Bacillati</taxon>
        <taxon>Bacillota</taxon>
        <taxon>Clostridia</taxon>
        <taxon>Eubacteriales</taxon>
        <taxon>Clostridiaceae</taxon>
        <taxon>Caloramator</taxon>
    </lineage>
</organism>
<dbReference type="InterPro" id="IPR002686">
    <property type="entry name" value="Transposase_17"/>
</dbReference>
<dbReference type="InterPro" id="IPR036515">
    <property type="entry name" value="Transposase_17_sf"/>
</dbReference>
<dbReference type="GO" id="GO:0006313">
    <property type="term" value="P:DNA transposition"/>
    <property type="evidence" value="ECO:0007669"/>
    <property type="project" value="InterPro"/>
</dbReference>
<dbReference type="Proteomes" id="UP000052015">
    <property type="component" value="Unassembled WGS sequence"/>
</dbReference>
<dbReference type="SMART" id="SM01321">
    <property type="entry name" value="Y1_Tnp"/>
    <property type="match status" value="1"/>
</dbReference>
<dbReference type="SUPFAM" id="SSF143422">
    <property type="entry name" value="Transposase IS200-like"/>
    <property type="match status" value="1"/>
</dbReference>
<sequence length="287" mass="33995">MSRLPRIIYKNAIYHVYQRGNNKEEIFKNPKHKAVFLKQIKDYRQVFDYELLAYAIMDNHYHLMIKAGESSISQVMFNINNSFCKYLNENEDRVGHVFAGRFNAKVVEDEVYLFTLLRYIHRNPVKAGLCDDVNKYKWSSHVFYKYAINNNFINTREILQYASPDLKESIRFYNNIVGFDSENDFEKDYETIKSTFFPDQDEAAVLPEILIEKKIFRKSLEEIFNELFSSEDVKKFIMAGSKSPRLTKYKVEFIKKALNYKYTLKEIGDFLKISESAVCRLINKSLN</sequence>
<name>A0A0R3K421_CALMK</name>
<dbReference type="GO" id="GO:0003677">
    <property type="term" value="F:DNA binding"/>
    <property type="evidence" value="ECO:0007669"/>
    <property type="project" value="InterPro"/>
</dbReference>
<evidence type="ECO:0000259" key="1">
    <source>
        <dbReference type="SMART" id="SM01321"/>
    </source>
</evidence>
<dbReference type="OrthoDB" id="9788881at2"/>
<dbReference type="AlphaFoldDB" id="A0A0R3K421"/>
<feature type="domain" description="Transposase IS200-like" evidence="1">
    <location>
        <begin position="9"/>
        <end position="123"/>
    </location>
</feature>
<comment type="caution">
    <text evidence="2">The sequence shown here is derived from an EMBL/GenBank/DDBJ whole genome shotgun (WGS) entry which is preliminary data.</text>
</comment>
<dbReference type="Gene3D" id="3.30.70.1290">
    <property type="entry name" value="Transposase IS200-like"/>
    <property type="match status" value="1"/>
</dbReference>
<evidence type="ECO:0000313" key="3">
    <source>
        <dbReference type="Proteomes" id="UP000052015"/>
    </source>
</evidence>
<evidence type="ECO:0000313" key="2">
    <source>
        <dbReference type="EMBL" id="KRQ87829.1"/>
    </source>
</evidence>
<proteinExistence type="predicted"/>